<accession>A0ACC1Z0M9</accession>
<proteinExistence type="predicted"/>
<dbReference type="Proteomes" id="UP001164539">
    <property type="component" value="Chromosome 1"/>
</dbReference>
<reference evidence="1 2" key="1">
    <citation type="journal article" date="2023" name="Science">
        <title>Complex scaffold remodeling in plant triterpene biosynthesis.</title>
        <authorList>
            <person name="De La Pena R."/>
            <person name="Hodgson H."/>
            <person name="Liu J.C."/>
            <person name="Stephenson M.J."/>
            <person name="Martin A.C."/>
            <person name="Owen C."/>
            <person name="Harkess A."/>
            <person name="Leebens-Mack J."/>
            <person name="Jimenez L.E."/>
            <person name="Osbourn A."/>
            <person name="Sattely E.S."/>
        </authorList>
    </citation>
    <scope>NUCLEOTIDE SEQUENCE [LARGE SCALE GENOMIC DNA]</scope>
    <source>
        <strain evidence="2">cv. JPN11</strain>
        <tissue evidence="1">Leaf</tissue>
    </source>
</reference>
<dbReference type="EMBL" id="CM051394">
    <property type="protein sequence ID" value="KAJ4729457.1"/>
    <property type="molecule type" value="Genomic_DNA"/>
</dbReference>
<name>A0ACC1Z0M9_MELAZ</name>
<evidence type="ECO:0000313" key="1">
    <source>
        <dbReference type="EMBL" id="KAJ4729457.1"/>
    </source>
</evidence>
<evidence type="ECO:0000313" key="2">
    <source>
        <dbReference type="Proteomes" id="UP001164539"/>
    </source>
</evidence>
<comment type="caution">
    <text evidence="1">The sequence shown here is derived from an EMBL/GenBank/DDBJ whole genome shotgun (WGS) entry which is preliminary data.</text>
</comment>
<sequence length="687" mass="75904">MAGKENKKQAFSSPLLKPPEMGEEEPRETSKTTVSWRKQVDDNLKRLQSLQFGAEAFIDKRDFSSARLLSLCLIGFLDSQTQSETDEILTRPIRRKAFAKLDEARRALVPDSDRRAFEQVGRAPGRVFSLKGDINIEKIKQSKYFQANLQQYNESSASELGGRLDGQGKLICKASKVMTQAKLESLYGNNIRKTNNGSSKSGLNSKNIDSGDCMIVEKSSSYSSLPKGNSVSNFFKVEDEERGHRNTLGMKRAHVEISSPTNSNSKSPSGTEKVHDDVSGNGFVTAKAKLEMDVRQRRGLGGSSDAPVSPQSDSSPSLRGYGVKSYGIPRRGVRGNFVPPIRSNGSNIGNMSSRAKGKGDDALDESTKACLEMLCGPDGELPEKLRNLEPRLIEHVSNEIMDRDPNVRWDDIAGLEHAKKCVMEMVIWPLLRPDIFKGCRSPGKGLLLFGPPGTGKTMIGKAIAGEAKATFFSISASSLTSKWIGEGEKLVRALFGVASCRQPAVIFVDEIDSLLSQRKSDGEHESSRRLKTQFLIEMEGFDSGSEQILLIGATNRPQELDEAARRRLTKRLYIPLPSSEARAWIARNLLDKDGLFKLSDEDINTICKLTEGYSGSDMKNLVKEASMGPLREALKQGIEITQLQKEDMRPVTLQDFEHALQQVRASVSLIELGIYDEWNKQFGSLSL</sequence>
<gene>
    <name evidence="1" type="ORF">OWV82_002236</name>
</gene>
<organism evidence="1 2">
    <name type="scientific">Melia azedarach</name>
    <name type="common">Chinaberry tree</name>
    <dbReference type="NCBI Taxonomy" id="155640"/>
    <lineage>
        <taxon>Eukaryota</taxon>
        <taxon>Viridiplantae</taxon>
        <taxon>Streptophyta</taxon>
        <taxon>Embryophyta</taxon>
        <taxon>Tracheophyta</taxon>
        <taxon>Spermatophyta</taxon>
        <taxon>Magnoliopsida</taxon>
        <taxon>eudicotyledons</taxon>
        <taxon>Gunneridae</taxon>
        <taxon>Pentapetalae</taxon>
        <taxon>rosids</taxon>
        <taxon>malvids</taxon>
        <taxon>Sapindales</taxon>
        <taxon>Meliaceae</taxon>
        <taxon>Melia</taxon>
    </lineage>
</organism>
<protein>
    <submittedName>
        <fullName evidence="1">Katanin p60 atpase-containing subunit a1</fullName>
    </submittedName>
</protein>
<keyword evidence="2" id="KW-1185">Reference proteome</keyword>